<dbReference type="Gene3D" id="1.25.40.10">
    <property type="entry name" value="Tetratricopeptide repeat domain"/>
    <property type="match status" value="1"/>
</dbReference>
<name>A0A6A4LT34_9ERIC</name>
<dbReference type="EMBL" id="QEFC01000452">
    <property type="protein sequence ID" value="KAE9464156.1"/>
    <property type="molecule type" value="Genomic_DNA"/>
</dbReference>
<comment type="caution">
    <text evidence="4">The sequence shown here is derived from an EMBL/GenBank/DDBJ whole genome shotgun (WGS) entry which is preliminary data.</text>
</comment>
<dbReference type="PROSITE" id="PS51375">
    <property type="entry name" value="PPR"/>
    <property type="match status" value="1"/>
</dbReference>
<reference evidence="4" key="1">
    <citation type="journal article" date="2019" name="Genome Biol. Evol.">
        <title>The Rhododendron genome and chromosomal organization provide insight into shared whole-genome duplications across the heath family (Ericaceae).</title>
        <authorList>
            <person name="Soza V.L."/>
            <person name="Lindsley D."/>
            <person name="Waalkes A."/>
            <person name="Ramage E."/>
            <person name="Patwardhan R.P."/>
            <person name="Burton J.N."/>
            <person name="Adey A."/>
            <person name="Kumar A."/>
            <person name="Qiu R."/>
            <person name="Shendure J."/>
            <person name="Hall B."/>
        </authorList>
    </citation>
    <scope>NUCLEOTIDE SEQUENCE</scope>
    <source>
        <strain evidence="4">RSF 1966-606</strain>
    </source>
</reference>
<dbReference type="Pfam" id="PF01535">
    <property type="entry name" value="PPR"/>
    <property type="match status" value="3"/>
</dbReference>
<comment type="similarity">
    <text evidence="1">Belongs to the PPR family. P subfamily.</text>
</comment>
<sequence length="147" mass="16628">MLAEDMPQRKSVPEEFAYGQMIDSLCKVGRHNGAAQVAYIMKTKGFISSFVSYNSIVHGLRKEGSCMRSYQLLEEGIEFGYWPSEYTYIVLIEGLCLEADLCKAKEVFQIMLKKEGLVIPDRALPRISCTGAYLLQVMDRLVLSTTR</sequence>
<accession>A0A6A4LT34</accession>
<protein>
    <recommendedName>
        <fullName evidence="5">Pentacotripeptide-repeat region of PRORP domain-containing protein</fullName>
    </recommendedName>
</protein>
<evidence type="ECO:0000256" key="1">
    <source>
        <dbReference type="ARBA" id="ARBA00007626"/>
    </source>
</evidence>
<dbReference type="InterPro" id="IPR002885">
    <property type="entry name" value="PPR_rpt"/>
</dbReference>
<feature type="repeat" description="PPR" evidence="3">
    <location>
        <begin position="14"/>
        <end position="48"/>
    </location>
</feature>
<dbReference type="InterPro" id="IPR011990">
    <property type="entry name" value="TPR-like_helical_dom_sf"/>
</dbReference>
<feature type="non-terminal residue" evidence="4">
    <location>
        <position position="1"/>
    </location>
</feature>
<keyword evidence="2" id="KW-0677">Repeat</keyword>
<dbReference type="OrthoDB" id="1165817at2759"/>
<organism evidence="4">
    <name type="scientific">Rhododendron williamsianum</name>
    <dbReference type="NCBI Taxonomy" id="262921"/>
    <lineage>
        <taxon>Eukaryota</taxon>
        <taxon>Viridiplantae</taxon>
        <taxon>Streptophyta</taxon>
        <taxon>Embryophyta</taxon>
        <taxon>Tracheophyta</taxon>
        <taxon>Spermatophyta</taxon>
        <taxon>Magnoliopsida</taxon>
        <taxon>eudicotyledons</taxon>
        <taxon>Gunneridae</taxon>
        <taxon>Pentapetalae</taxon>
        <taxon>asterids</taxon>
        <taxon>Ericales</taxon>
        <taxon>Ericaceae</taxon>
        <taxon>Ericoideae</taxon>
        <taxon>Rhodoreae</taxon>
        <taxon>Rhododendron</taxon>
    </lineage>
</organism>
<gene>
    <name evidence="4" type="ORF">C3L33_03936</name>
</gene>
<dbReference type="PANTHER" id="PTHR47941">
    <property type="entry name" value="PENTATRICOPEPTIDE REPEAT-CONTAINING PROTEIN 3, MITOCHONDRIAL"/>
    <property type="match status" value="1"/>
</dbReference>
<evidence type="ECO:0008006" key="5">
    <source>
        <dbReference type="Google" id="ProtNLM"/>
    </source>
</evidence>
<proteinExistence type="inferred from homology"/>
<dbReference type="AlphaFoldDB" id="A0A6A4LT34"/>
<evidence type="ECO:0000256" key="2">
    <source>
        <dbReference type="ARBA" id="ARBA00022737"/>
    </source>
</evidence>
<evidence type="ECO:0000256" key="3">
    <source>
        <dbReference type="PROSITE-ProRule" id="PRU00708"/>
    </source>
</evidence>
<evidence type="ECO:0000313" key="4">
    <source>
        <dbReference type="EMBL" id="KAE9464156.1"/>
    </source>
</evidence>